<evidence type="ECO:0000256" key="1">
    <source>
        <dbReference type="SAM" id="Phobius"/>
    </source>
</evidence>
<dbReference type="PaxDb" id="195103-CPF_1458"/>
<keyword evidence="1" id="KW-0812">Transmembrane</keyword>
<keyword evidence="1" id="KW-0472">Membrane</keyword>
<accession>A0A0H2YQD6</accession>
<evidence type="ECO:0000313" key="3">
    <source>
        <dbReference type="Proteomes" id="UP000001823"/>
    </source>
</evidence>
<protein>
    <submittedName>
        <fullName evidence="2">Uncharacterized protein</fullName>
    </submittedName>
</protein>
<name>A0A0H2YQD6_CLOP1</name>
<evidence type="ECO:0000313" key="2">
    <source>
        <dbReference type="EMBL" id="ABG82782.1"/>
    </source>
</evidence>
<dbReference type="STRING" id="195103.CPF_1458"/>
<organism evidence="2 3">
    <name type="scientific">Clostridium perfringens (strain ATCC 13124 / DSM 756 / JCM 1290 / NCIMB 6125 / NCTC 8237 / Type A)</name>
    <dbReference type="NCBI Taxonomy" id="195103"/>
    <lineage>
        <taxon>Bacteria</taxon>
        <taxon>Bacillati</taxon>
        <taxon>Bacillota</taxon>
        <taxon>Clostridia</taxon>
        <taxon>Eubacteriales</taxon>
        <taxon>Clostridiaceae</taxon>
        <taxon>Clostridium</taxon>
    </lineage>
</organism>
<keyword evidence="3" id="KW-1185">Reference proteome</keyword>
<reference evidence="2 3" key="1">
    <citation type="journal article" date="2006" name="Genome Res.">
        <title>Skewed genomic variability in strains of the toxigenic bacterial pathogen, Clostridium perfringens.</title>
        <authorList>
            <person name="Myers G.S."/>
            <person name="Rasko D.A."/>
            <person name="Cheung J.K."/>
            <person name="Ravel J."/>
            <person name="Seshadri R."/>
            <person name="Deboy R.T."/>
            <person name="Ren Q."/>
            <person name="Varga J."/>
            <person name="Awad M.M."/>
            <person name="Brinkac L.M."/>
            <person name="Daugherty S.C."/>
            <person name="Haft D.H."/>
            <person name="Dodson R.J."/>
            <person name="Madupu R."/>
            <person name="Nelson W.C."/>
            <person name="Rosovitz M.J."/>
            <person name="Sullivan S.A."/>
            <person name="Khouri H."/>
            <person name="Dimitrov G.I."/>
            <person name="Watkins K.L."/>
            <person name="Mulligan S."/>
            <person name="Benton J."/>
            <person name="Radune D."/>
            <person name="Fisher D.J."/>
            <person name="Atkins H.S."/>
            <person name="Hiscox T."/>
            <person name="Jost B.H."/>
            <person name="Billington S.J."/>
            <person name="Songer J.G."/>
            <person name="McClane B.A."/>
            <person name="Titball R.W."/>
            <person name="Rood J.I."/>
            <person name="Melville S.B."/>
            <person name="Paulsen I.T."/>
        </authorList>
    </citation>
    <scope>NUCLEOTIDE SEQUENCE [LARGE SCALE GENOMIC DNA]</scope>
    <source>
        <strain evidence="3">ATCC 13124 / DSM 756 / JCM 1290 / NCIMB 6125 / NCTC 8237 / S 107 / Type A</strain>
    </source>
</reference>
<dbReference type="AlphaFoldDB" id="A0A0H2YQD6"/>
<dbReference type="Proteomes" id="UP000001823">
    <property type="component" value="Chromosome"/>
</dbReference>
<dbReference type="RefSeq" id="WP_003462589.1">
    <property type="nucleotide sequence ID" value="NC_008261.1"/>
</dbReference>
<dbReference type="KEGG" id="cpf:CPF_1458"/>
<dbReference type="HOGENOM" id="CLU_1624281_0_0_9"/>
<dbReference type="EMBL" id="CP000246">
    <property type="protein sequence ID" value="ABG82782.1"/>
    <property type="molecule type" value="Genomic_DNA"/>
</dbReference>
<keyword evidence="1" id="KW-1133">Transmembrane helix</keyword>
<feature type="transmembrane region" description="Helical" evidence="1">
    <location>
        <begin position="6"/>
        <end position="24"/>
    </location>
</feature>
<gene>
    <name evidence="2" type="ordered locus">CPF_1458</name>
</gene>
<sequence length="163" mass="19064">MGKKVIFPIVIIIIILGVLVSIFIKEDNSFKVKESEVVAMKYYMNKERNENYHNVPKDLEKKSIEEVVSVLNESDVTEKKNFAPITDSDRKLYIFLKNNDVIVINNNSIDEEKYIVEYPNDSILGSSNKSKYMVINSERLKNVFLNIENSFNDVNDYRQRMRV</sequence>
<proteinExistence type="predicted"/>